<sequence>MHVRILPLLTALALAGCIHVKMDPIEVNANINVNVRLEKALDDFFGDLDAKSATIGVPAAATTN</sequence>
<gene>
    <name evidence="1" type="ORF">AW736_01465</name>
</gene>
<reference evidence="1 2" key="1">
    <citation type="submission" date="2016-01" db="EMBL/GenBank/DDBJ databases">
        <title>High potential of lignocellulose degradation of a new Verrucomicrobia species.</title>
        <authorList>
            <person name="Wang Y."/>
            <person name="Shi Y."/>
            <person name="Qiu Z."/>
            <person name="Liu S."/>
            <person name="Yang H."/>
        </authorList>
    </citation>
    <scope>NUCLEOTIDE SEQUENCE [LARGE SCALE GENOMIC DNA]</scope>
    <source>
        <strain evidence="1 2">TSB47</strain>
    </source>
</reference>
<evidence type="ECO:0008006" key="3">
    <source>
        <dbReference type="Google" id="ProtNLM"/>
    </source>
</evidence>
<accession>A0A178IR39</accession>
<dbReference type="EMBL" id="LRRQ01000015">
    <property type="protein sequence ID" value="OAM91736.1"/>
    <property type="molecule type" value="Genomic_DNA"/>
</dbReference>
<proteinExistence type="predicted"/>
<dbReference type="Proteomes" id="UP000078486">
    <property type="component" value="Unassembled WGS sequence"/>
</dbReference>
<dbReference type="OrthoDB" id="286169at2"/>
<dbReference type="STRING" id="1184151.AW736_01465"/>
<dbReference type="PROSITE" id="PS51257">
    <property type="entry name" value="PROKAR_LIPOPROTEIN"/>
    <property type="match status" value="1"/>
</dbReference>
<dbReference type="AlphaFoldDB" id="A0A178IR39"/>
<name>A0A178IR39_9BACT</name>
<evidence type="ECO:0000313" key="2">
    <source>
        <dbReference type="Proteomes" id="UP000078486"/>
    </source>
</evidence>
<evidence type="ECO:0000313" key="1">
    <source>
        <dbReference type="EMBL" id="OAM91736.1"/>
    </source>
</evidence>
<dbReference type="RefSeq" id="WP_068768505.1">
    <property type="nucleotide sequence ID" value="NZ_CP109796.1"/>
</dbReference>
<comment type="caution">
    <text evidence="1">The sequence shown here is derived from an EMBL/GenBank/DDBJ whole genome shotgun (WGS) entry which is preliminary data.</text>
</comment>
<keyword evidence="2" id="KW-1185">Reference proteome</keyword>
<protein>
    <recommendedName>
        <fullName evidence="3">YnbE-like lipoprotein</fullName>
    </recommendedName>
</protein>
<organism evidence="1 2">
    <name type="scientific">Termitidicoccus mucosus</name>
    <dbReference type="NCBI Taxonomy" id="1184151"/>
    <lineage>
        <taxon>Bacteria</taxon>
        <taxon>Pseudomonadati</taxon>
        <taxon>Verrucomicrobiota</taxon>
        <taxon>Opitutia</taxon>
        <taxon>Opitutales</taxon>
        <taxon>Opitutaceae</taxon>
        <taxon>Termitidicoccus</taxon>
    </lineage>
</organism>